<dbReference type="EMBL" id="DWWM01000001">
    <property type="protein sequence ID" value="HJC35551.1"/>
    <property type="molecule type" value="Genomic_DNA"/>
</dbReference>
<dbReference type="InterPro" id="IPR003382">
    <property type="entry name" value="Flavoprotein"/>
</dbReference>
<comment type="caution">
    <text evidence="2">The sequence shown here is derived from an EMBL/GenBank/DDBJ whole genome shotgun (WGS) entry which is preliminary data.</text>
</comment>
<evidence type="ECO:0000259" key="1">
    <source>
        <dbReference type="Pfam" id="PF02441"/>
    </source>
</evidence>
<proteinExistence type="predicted"/>
<gene>
    <name evidence="2" type="ORF">H9702_00265</name>
</gene>
<dbReference type="Pfam" id="PF02441">
    <property type="entry name" value="Flavoprotein"/>
    <property type="match status" value="1"/>
</dbReference>
<dbReference type="SUPFAM" id="SSF52507">
    <property type="entry name" value="Homo-oligomeric flavin-containing Cys decarboxylases, HFCD"/>
    <property type="match status" value="1"/>
</dbReference>
<dbReference type="NCBIfam" id="NF006161">
    <property type="entry name" value="PRK08305.1"/>
    <property type="match status" value="1"/>
</dbReference>
<dbReference type="Proteomes" id="UP000823896">
    <property type="component" value="Unassembled WGS sequence"/>
</dbReference>
<sequence>MNKKKILFGICGSFCNHRQVLSELYWLQQDHDITFVLSECVRTSSTRFFRKEEFRSELEKLSDHPIIDSIVESEKIGPAKAHDLMVIAPATANTVSKLANGIYDGSVTLAAKAMLRNERPVLIGMSTNDFIGASGANLLRLSARKHIYLVPMYQDDPLHKPRSVTSRWDLLKEALDAALQEKQLQPVFTETAP</sequence>
<reference evidence="2" key="2">
    <citation type="submission" date="2021-04" db="EMBL/GenBank/DDBJ databases">
        <authorList>
            <person name="Gilroy R."/>
        </authorList>
    </citation>
    <scope>NUCLEOTIDE SEQUENCE</scope>
    <source>
        <strain evidence="2">CHK187-11901</strain>
    </source>
</reference>
<dbReference type="AlphaFoldDB" id="A0A9D2SVE3"/>
<name>A0A9D2SVE3_9FIRM</name>
<feature type="domain" description="Flavoprotein" evidence="1">
    <location>
        <begin position="4"/>
        <end position="170"/>
    </location>
</feature>
<evidence type="ECO:0000313" key="3">
    <source>
        <dbReference type="Proteomes" id="UP000823896"/>
    </source>
</evidence>
<dbReference type="Gene3D" id="3.40.50.1950">
    <property type="entry name" value="Flavin prenyltransferase-like"/>
    <property type="match status" value="1"/>
</dbReference>
<organism evidence="2 3">
    <name type="scientific">Candidatus Merdibacter merdavium</name>
    <dbReference type="NCBI Taxonomy" id="2838692"/>
    <lineage>
        <taxon>Bacteria</taxon>
        <taxon>Bacillati</taxon>
        <taxon>Bacillota</taxon>
        <taxon>Erysipelotrichia</taxon>
        <taxon>Erysipelotrichales</taxon>
        <taxon>Erysipelotrichaceae</taxon>
        <taxon>Merdibacter</taxon>
    </lineage>
</organism>
<evidence type="ECO:0000313" key="2">
    <source>
        <dbReference type="EMBL" id="HJC35551.1"/>
    </source>
</evidence>
<protein>
    <submittedName>
        <fullName evidence="2">Dipicolinate synthase subunit B</fullName>
    </submittedName>
</protein>
<accession>A0A9D2SVE3</accession>
<reference evidence="2" key="1">
    <citation type="journal article" date="2021" name="PeerJ">
        <title>Extensive microbial diversity within the chicken gut microbiome revealed by metagenomics and culture.</title>
        <authorList>
            <person name="Gilroy R."/>
            <person name="Ravi A."/>
            <person name="Getino M."/>
            <person name="Pursley I."/>
            <person name="Horton D.L."/>
            <person name="Alikhan N.F."/>
            <person name="Baker D."/>
            <person name="Gharbi K."/>
            <person name="Hall N."/>
            <person name="Watson M."/>
            <person name="Adriaenssens E.M."/>
            <person name="Foster-Nyarko E."/>
            <person name="Jarju S."/>
            <person name="Secka A."/>
            <person name="Antonio M."/>
            <person name="Oren A."/>
            <person name="Chaudhuri R.R."/>
            <person name="La Ragione R."/>
            <person name="Hildebrand F."/>
            <person name="Pallen M.J."/>
        </authorList>
    </citation>
    <scope>NUCLEOTIDE SEQUENCE</scope>
    <source>
        <strain evidence="2">CHK187-11901</strain>
    </source>
</reference>
<dbReference type="GO" id="GO:0003824">
    <property type="term" value="F:catalytic activity"/>
    <property type="evidence" value="ECO:0007669"/>
    <property type="project" value="InterPro"/>
</dbReference>
<dbReference type="InterPro" id="IPR036551">
    <property type="entry name" value="Flavin_trans-like"/>
</dbReference>